<dbReference type="Pfam" id="PF00583">
    <property type="entry name" value="Acetyltransf_1"/>
    <property type="match status" value="1"/>
</dbReference>
<dbReference type="InterPro" id="IPR050832">
    <property type="entry name" value="Bact_Acetyltransf"/>
</dbReference>
<reference evidence="4 5" key="1">
    <citation type="submission" date="2020-10" db="EMBL/GenBank/DDBJ databases">
        <title>Olsenella immobilis sp.nov., isolated from the mud in a fermentation cellar used for the production of Chinese strong-flavoured liquor.</title>
        <authorList>
            <person name="Lu L."/>
        </authorList>
    </citation>
    <scope>NUCLEOTIDE SEQUENCE [LARGE SCALE GENOMIC DNA]</scope>
    <source>
        <strain evidence="4 5">LZLJ-2</strain>
    </source>
</reference>
<proteinExistence type="predicted"/>
<keyword evidence="2" id="KW-0012">Acyltransferase</keyword>
<feature type="domain" description="N-acetyltransferase" evidence="3">
    <location>
        <begin position="1"/>
        <end position="159"/>
    </location>
</feature>
<evidence type="ECO:0000313" key="5">
    <source>
        <dbReference type="Proteomes" id="UP000593735"/>
    </source>
</evidence>
<keyword evidence="5" id="KW-1185">Reference proteome</keyword>
<dbReference type="RefSeq" id="WP_194370758.1">
    <property type="nucleotide sequence ID" value="NZ_CP063767.1"/>
</dbReference>
<dbReference type="GO" id="GO:0016747">
    <property type="term" value="F:acyltransferase activity, transferring groups other than amino-acyl groups"/>
    <property type="evidence" value="ECO:0007669"/>
    <property type="project" value="InterPro"/>
</dbReference>
<evidence type="ECO:0000313" key="4">
    <source>
        <dbReference type="EMBL" id="QOY60376.1"/>
    </source>
</evidence>
<organism evidence="4 5">
    <name type="scientific">Thermophilibacter immobilis</name>
    <dbReference type="NCBI Taxonomy" id="2779519"/>
    <lineage>
        <taxon>Bacteria</taxon>
        <taxon>Bacillati</taxon>
        <taxon>Actinomycetota</taxon>
        <taxon>Coriobacteriia</taxon>
        <taxon>Coriobacteriales</taxon>
        <taxon>Atopobiaceae</taxon>
        <taxon>Thermophilibacter</taxon>
    </lineage>
</organism>
<evidence type="ECO:0000256" key="2">
    <source>
        <dbReference type="ARBA" id="ARBA00023315"/>
    </source>
</evidence>
<dbReference type="PANTHER" id="PTHR43877">
    <property type="entry name" value="AMINOALKYLPHOSPHONATE N-ACETYLTRANSFERASE-RELATED-RELATED"/>
    <property type="match status" value="1"/>
</dbReference>
<gene>
    <name evidence="4" type="ORF">INP52_08185</name>
</gene>
<dbReference type="AlphaFoldDB" id="A0A7S7RTM8"/>
<dbReference type="InterPro" id="IPR016181">
    <property type="entry name" value="Acyl_CoA_acyltransferase"/>
</dbReference>
<keyword evidence="1 4" id="KW-0808">Transferase</keyword>
<evidence type="ECO:0000259" key="3">
    <source>
        <dbReference type="PROSITE" id="PS51186"/>
    </source>
</evidence>
<dbReference type="PANTHER" id="PTHR43877:SF1">
    <property type="entry name" value="ACETYLTRANSFERASE"/>
    <property type="match status" value="1"/>
</dbReference>
<dbReference type="Proteomes" id="UP000593735">
    <property type="component" value="Chromosome"/>
</dbReference>
<dbReference type="KEGG" id="tio:INP52_08185"/>
<dbReference type="PROSITE" id="PS51186">
    <property type="entry name" value="GNAT"/>
    <property type="match status" value="1"/>
</dbReference>
<name>A0A7S7RTM8_9ACTN</name>
<protein>
    <submittedName>
        <fullName evidence="4">GNAT family N-acetyltransferase</fullName>
    </submittedName>
</protein>
<accession>A0A7S7RTM8</accession>
<dbReference type="SUPFAM" id="SSF55729">
    <property type="entry name" value="Acyl-CoA N-acyltransferases (Nat)"/>
    <property type="match status" value="1"/>
</dbReference>
<evidence type="ECO:0000256" key="1">
    <source>
        <dbReference type="ARBA" id="ARBA00022679"/>
    </source>
</evidence>
<dbReference type="Gene3D" id="3.40.630.30">
    <property type="match status" value="1"/>
</dbReference>
<sequence>MEIRRAGEKDLPGLGRLLDQVLKVHAQGRPDIFRAGTRKYTDDELREILADDTLPVFVAVREGAPDGEILGYAFCVMRDYAGSNNLQPIRTLYIDDLCVDESARGHHVGMALYQHVVSYARAQGCHNLTLNVWACNPSAQRFYEAMGMSPQKTCLEQML</sequence>
<dbReference type="InterPro" id="IPR000182">
    <property type="entry name" value="GNAT_dom"/>
</dbReference>
<dbReference type="EMBL" id="CP063767">
    <property type="protein sequence ID" value="QOY60376.1"/>
    <property type="molecule type" value="Genomic_DNA"/>
</dbReference>
<dbReference type="CDD" id="cd04301">
    <property type="entry name" value="NAT_SF"/>
    <property type="match status" value="1"/>
</dbReference>